<feature type="compositionally biased region" description="Low complexity" evidence="5">
    <location>
        <begin position="17"/>
        <end position="26"/>
    </location>
</feature>
<feature type="transmembrane region" description="Helical" evidence="6">
    <location>
        <begin position="98"/>
        <end position="123"/>
    </location>
</feature>
<organism evidence="7">
    <name type="scientific">Cyprideis torosa</name>
    <dbReference type="NCBI Taxonomy" id="163714"/>
    <lineage>
        <taxon>Eukaryota</taxon>
        <taxon>Metazoa</taxon>
        <taxon>Ecdysozoa</taxon>
        <taxon>Arthropoda</taxon>
        <taxon>Crustacea</taxon>
        <taxon>Oligostraca</taxon>
        <taxon>Ostracoda</taxon>
        <taxon>Podocopa</taxon>
        <taxon>Podocopida</taxon>
        <taxon>Cytherocopina</taxon>
        <taxon>Cytheroidea</taxon>
        <taxon>Cytherideidae</taxon>
        <taxon>Cyprideis</taxon>
    </lineage>
</organism>
<feature type="compositionally biased region" description="Low complexity" evidence="5">
    <location>
        <begin position="33"/>
        <end position="42"/>
    </location>
</feature>
<dbReference type="OrthoDB" id="7933078at2759"/>
<proteinExistence type="predicted"/>
<dbReference type="PANTHER" id="PTHR23291:SF47">
    <property type="entry name" value="TRANSMEMBRANE BAX INHIBITOR MOTIF CONTAINING 7"/>
    <property type="match status" value="1"/>
</dbReference>
<feature type="transmembrane region" description="Helical" evidence="6">
    <location>
        <begin position="188"/>
        <end position="210"/>
    </location>
</feature>
<accession>A0A7R8W905</accession>
<dbReference type="AlphaFoldDB" id="A0A7R8W905"/>
<feature type="transmembrane region" description="Helical" evidence="6">
    <location>
        <begin position="135"/>
        <end position="153"/>
    </location>
</feature>
<feature type="transmembrane region" description="Helical" evidence="6">
    <location>
        <begin position="241"/>
        <end position="269"/>
    </location>
</feature>
<feature type="region of interest" description="Disordered" evidence="5">
    <location>
        <begin position="1"/>
        <end position="79"/>
    </location>
</feature>
<dbReference type="GO" id="GO:0016020">
    <property type="term" value="C:membrane"/>
    <property type="evidence" value="ECO:0007669"/>
    <property type="project" value="UniProtKB-SubCell"/>
</dbReference>
<evidence type="ECO:0000256" key="4">
    <source>
        <dbReference type="ARBA" id="ARBA00023136"/>
    </source>
</evidence>
<dbReference type="EMBL" id="OB661060">
    <property type="protein sequence ID" value="CAD7227181.1"/>
    <property type="molecule type" value="Genomic_DNA"/>
</dbReference>
<evidence type="ECO:0000256" key="2">
    <source>
        <dbReference type="ARBA" id="ARBA00022692"/>
    </source>
</evidence>
<feature type="transmembrane region" description="Helical" evidence="6">
    <location>
        <begin position="299"/>
        <end position="321"/>
    </location>
</feature>
<feature type="transmembrane region" description="Helical" evidence="6">
    <location>
        <begin position="159"/>
        <end position="181"/>
    </location>
</feature>
<keyword evidence="4 6" id="KW-0472">Membrane</keyword>
<dbReference type="InterPro" id="IPR006214">
    <property type="entry name" value="Bax_inhibitor_1-related"/>
</dbReference>
<comment type="subcellular location">
    <subcellularLocation>
        <location evidence="1">Membrane</location>
        <topology evidence="1">Multi-pass membrane protein</topology>
    </subcellularLocation>
</comment>
<sequence>MKIRGTPPRLPYGKLPSTSSTESSVSGEFGHNSSSSKGDSSSAKMEESPGTQKRDRQRAGVYSDDERGPMIPRQHSDWDVESGRESVSFATVESRNRFIAVVYMILALMLLIWLAVNCMFVFIQPLKQFAQDYSLLTWVVFIIWAVMLCAMASPPARHFYPFNIILLMVFAVVSGVMTGMISALADEYGFILALLGTLIVVVVVSILAIVSPVRRGTLSPPHHPYSLVTAVLPPLCRQVDITAYGFIICVVTLCLCLVSLVVLPFYIFVMDHNTRRLTRMTLPPPPPNHMAPSERFLHFSFHSIFSIVIACAFIVVLSISLIYRTQLIVGGRQYEIHESEYALGAVMLFTDIINLYLYMLQLISATRG</sequence>
<keyword evidence="3 6" id="KW-1133">Transmembrane helix</keyword>
<evidence type="ECO:0000256" key="5">
    <source>
        <dbReference type="SAM" id="MobiDB-lite"/>
    </source>
</evidence>
<dbReference type="Pfam" id="PF01027">
    <property type="entry name" value="Bax1-I"/>
    <property type="match status" value="1"/>
</dbReference>
<reference evidence="7" key="1">
    <citation type="submission" date="2020-11" db="EMBL/GenBank/DDBJ databases">
        <authorList>
            <person name="Tran Van P."/>
        </authorList>
    </citation>
    <scope>NUCLEOTIDE SEQUENCE</scope>
</reference>
<evidence type="ECO:0000256" key="3">
    <source>
        <dbReference type="ARBA" id="ARBA00022989"/>
    </source>
</evidence>
<evidence type="ECO:0000313" key="7">
    <source>
        <dbReference type="EMBL" id="CAD7227181.1"/>
    </source>
</evidence>
<protein>
    <submittedName>
        <fullName evidence="7">Uncharacterized protein</fullName>
    </submittedName>
</protein>
<gene>
    <name evidence="7" type="ORF">CTOB1V02_LOCUS5090</name>
</gene>
<feature type="transmembrane region" description="Helical" evidence="6">
    <location>
        <begin position="341"/>
        <end position="360"/>
    </location>
</feature>
<feature type="compositionally biased region" description="Basic and acidic residues" evidence="5">
    <location>
        <begin position="44"/>
        <end position="79"/>
    </location>
</feature>
<evidence type="ECO:0000256" key="6">
    <source>
        <dbReference type="SAM" id="Phobius"/>
    </source>
</evidence>
<dbReference type="PANTHER" id="PTHR23291">
    <property type="entry name" value="BAX INHIBITOR-RELATED"/>
    <property type="match status" value="1"/>
</dbReference>
<name>A0A7R8W905_9CRUS</name>
<evidence type="ECO:0000256" key="1">
    <source>
        <dbReference type="ARBA" id="ARBA00004141"/>
    </source>
</evidence>
<keyword evidence="2 6" id="KW-0812">Transmembrane</keyword>